<keyword evidence="1" id="KW-1133">Transmembrane helix</keyword>
<dbReference type="AlphaFoldDB" id="A0A9P1JLL7"/>
<reference evidence="2" key="1">
    <citation type="submission" date="2010-02" db="EMBL/GenBank/DDBJ databases">
        <authorList>
            <person name="Genoscope - CEA"/>
        </authorList>
    </citation>
    <scope>NUCLEOTIDE SEQUENCE</scope>
    <source>
        <plasmid evidence="2">VIBNI_pA</plasmid>
    </source>
</reference>
<sequence length="972" mass="110986">MPVIYNQINRIRTDNRFVRLSLFFITHALLMLSTIFSILANAQSVAWDQKDDIWLTQQTEHFSVNFRKGHEEQAIRVLDIAEQVHLELEPFFDSAPSDKTEIVLVDDYDYSNGWATPLPFAQIRLIMSPPEDVNSLEDNDEWMHMLIRHEYTHIMHMEMGGGLVKGLRSVFGRNPLLFPHALTPSFMLEGLAVYQETNKELGYGRLQGSNYAMQMRMEVANKDLKELDEVAIASRKWPYGYNYLYGAYFTQYLTETYGEEKLQRFLKEYSLKVLPYFVLQSTADKVYGKDFDQLWSDFQSYLNDKFDGDLTQLIDQAVSGKFLLDAPFLQVTATSHQGLLVDVNNGEDRNAIKQLVSPPQQKQDNSDSNWVTQDYAKNIIAMDYDEKKGLVVSRLNPYANGRVLADLYLFKDNNWTRLTEQARFRKVRWSKNGHYVIASKKHDGLSELWLVDTSMKERAKRLWKGDVDVVLGAFDVSRDGKTLIASVKRPQQGWNLESFNLGDIHSTQANPWTQLTHSKATENSPSFLSDNRVMYSADYGGIYNIYSLDLNSGKVKKLTQEVGGAFEPKWQNKLGLVYQSYDQQNYTLRNIEEPKPLKEFNIKSMRGYFNYPDPVERPAEKSTPIEYSPWSSLRPRSWLPLITIDDQQTSTGVTTNGSDALARHQYQVSVSWDFKNNLAAYNVAYQYDNRWLLQASREHELTTFSNAGKETYRIEQDDIVLLQRDHIFTAIEDQLSLHAGLVWDKGSEAKAPKFGTTGRYIEKEQILTGLALTFDNRERYVNTPGVGWGHYFDFVVETNELLNSDYSGEKYQGRWASTWDLPGRTTATLHLAGGYADSDAKPFKLGGNDLSKSTVLFGRETQALRGYDESDQVGNRYMTQRATVTTWLGRVERNWGLNAIGIGDISGSLFIDSGAAWSKKQSKRQLTSAGASIAVEAKIGYSFTLPITIGYAHGFDSKLGKDKFYVNVVSDF</sequence>
<evidence type="ECO:0000256" key="1">
    <source>
        <dbReference type="SAM" id="Phobius"/>
    </source>
</evidence>
<evidence type="ECO:0008006" key="3">
    <source>
        <dbReference type="Google" id="ProtNLM"/>
    </source>
</evidence>
<feature type="transmembrane region" description="Helical" evidence="1">
    <location>
        <begin position="20"/>
        <end position="40"/>
    </location>
</feature>
<gene>
    <name evidence="2" type="ORF">VIBNI_0157</name>
</gene>
<keyword evidence="1" id="KW-0472">Membrane</keyword>
<dbReference type="InterPro" id="IPR027268">
    <property type="entry name" value="Peptidase_M4/M1_CTD_sf"/>
</dbReference>
<evidence type="ECO:0000313" key="2">
    <source>
        <dbReference type="EMBL" id="CBJ93183.1"/>
    </source>
</evidence>
<proteinExistence type="predicted"/>
<accession>A0A9P1JLL7</accession>
<keyword evidence="2" id="KW-0614">Plasmid</keyword>
<dbReference type="Gene3D" id="2.120.10.30">
    <property type="entry name" value="TolB, C-terminal domain"/>
    <property type="match status" value="1"/>
</dbReference>
<protein>
    <recommendedName>
        <fullName evidence="3">FOG: WD40 repeat protein</fullName>
    </recommendedName>
</protein>
<name>A0A9P1JLL7_9VIBR</name>
<organism evidence="2">
    <name type="scientific">Vibrio nigripulchritudo</name>
    <dbReference type="NCBI Taxonomy" id="28173"/>
    <lineage>
        <taxon>Bacteria</taxon>
        <taxon>Pseudomonadati</taxon>
        <taxon>Pseudomonadota</taxon>
        <taxon>Gammaproteobacteria</taxon>
        <taxon>Vibrionales</taxon>
        <taxon>Vibrionaceae</taxon>
        <taxon>Vibrio</taxon>
    </lineage>
</organism>
<geneLocation type="plasmid" evidence="2">
    <name>VIBNI_pA</name>
</geneLocation>
<dbReference type="Gene3D" id="2.40.160.50">
    <property type="entry name" value="membrane protein fhac: a member of the omp85/tpsb transporter family"/>
    <property type="match status" value="1"/>
</dbReference>
<dbReference type="EMBL" id="FP893246">
    <property type="protein sequence ID" value="CBJ93183.1"/>
    <property type="molecule type" value="Genomic_DNA"/>
</dbReference>
<keyword evidence="1" id="KW-0812">Transmembrane</keyword>
<dbReference type="Gene3D" id="1.10.390.10">
    <property type="entry name" value="Neutral Protease Domain 2"/>
    <property type="match status" value="1"/>
</dbReference>
<dbReference type="SUPFAM" id="SSF82171">
    <property type="entry name" value="DPP6 N-terminal domain-like"/>
    <property type="match status" value="1"/>
</dbReference>
<dbReference type="InterPro" id="IPR011042">
    <property type="entry name" value="6-blade_b-propeller_TolB-like"/>
</dbReference>